<dbReference type="OrthoDB" id="3401898at2"/>
<sequence>MTLPLALDLADDHGEIAAEEFELDLRVVESTTPIVTMMCSTSDGCGNTCSTSACSSSSYDPF</sequence>
<name>D1A669_THECD</name>
<dbReference type="Proteomes" id="UP000001918">
    <property type="component" value="Chromosome"/>
</dbReference>
<dbReference type="NCBIfam" id="TIGR04363">
    <property type="entry name" value="LD_lanti_pre"/>
    <property type="match status" value="1"/>
</dbReference>
<gene>
    <name evidence="1" type="ordered locus">Tcur_4646</name>
</gene>
<reference evidence="1 2" key="1">
    <citation type="journal article" date="2011" name="Stand. Genomic Sci.">
        <title>Complete genome sequence of Thermomonospora curvata type strain (B9).</title>
        <authorList>
            <person name="Chertkov O."/>
            <person name="Sikorski J."/>
            <person name="Nolan M."/>
            <person name="Lapidus A."/>
            <person name="Lucas S."/>
            <person name="Del Rio T.G."/>
            <person name="Tice H."/>
            <person name="Cheng J.F."/>
            <person name="Goodwin L."/>
            <person name="Pitluck S."/>
            <person name="Liolios K."/>
            <person name="Ivanova N."/>
            <person name="Mavromatis K."/>
            <person name="Mikhailova N."/>
            <person name="Ovchinnikova G."/>
            <person name="Pati A."/>
            <person name="Chen A."/>
            <person name="Palaniappan K."/>
            <person name="Djao O.D."/>
            <person name="Land M."/>
            <person name="Hauser L."/>
            <person name="Chang Y.J."/>
            <person name="Jeffries C.D."/>
            <person name="Brettin T."/>
            <person name="Han C."/>
            <person name="Detter J.C."/>
            <person name="Rohde M."/>
            <person name="Goker M."/>
            <person name="Woyke T."/>
            <person name="Bristow J."/>
            <person name="Eisen J.A."/>
            <person name="Markowitz V."/>
            <person name="Hugenholtz P."/>
            <person name="Klenk H.P."/>
            <person name="Kyrpides N.C."/>
        </authorList>
    </citation>
    <scope>NUCLEOTIDE SEQUENCE [LARGE SCALE GENOMIC DNA]</scope>
    <source>
        <strain evidence="2">ATCC 19995 / DSM 43183 / JCM 3096 / KCTC 9072 / NBRC 15933 / NCIMB 10081 / Henssen B9</strain>
    </source>
</reference>
<accession>D1A669</accession>
<dbReference type="RefSeq" id="WP_012854949.1">
    <property type="nucleotide sequence ID" value="NC_013510.1"/>
</dbReference>
<evidence type="ECO:0008006" key="3">
    <source>
        <dbReference type="Google" id="ProtNLM"/>
    </source>
</evidence>
<dbReference type="STRING" id="471852.Tcur_4646"/>
<proteinExistence type="predicted"/>
<dbReference type="EMBL" id="CP001738">
    <property type="protein sequence ID" value="ACZ00168.1"/>
    <property type="molecule type" value="Genomic_DNA"/>
</dbReference>
<dbReference type="eggNOG" id="ENOG50306I6">
    <property type="taxonomic scope" value="Bacteria"/>
</dbReference>
<dbReference type="InterPro" id="IPR027575">
    <property type="entry name" value="LD_lanti_pre"/>
</dbReference>
<dbReference type="KEGG" id="tcu:Tcur_4646"/>
<dbReference type="HOGENOM" id="CLU_204692_1_0_11"/>
<evidence type="ECO:0000313" key="2">
    <source>
        <dbReference type="Proteomes" id="UP000001918"/>
    </source>
</evidence>
<organism evidence="1 2">
    <name type="scientific">Thermomonospora curvata (strain ATCC 19995 / DSM 43183 / JCM 3096 / KCTC 9072 / NBRC 15933 / NCIMB 10081 / Henssen B9)</name>
    <dbReference type="NCBI Taxonomy" id="471852"/>
    <lineage>
        <taxon>Bacteria</taxon>
        <taxon>Bacillati</taxon>
        <taxon>Actinomycetota</taxon>
        <taxon>Actinomycetes</taxon>
        <taxon>Streptosporangiales</taxon>
        <taxon>Thermomonosporaceae</taxon>
        <taxon>Thermomonospora</taxon>
    </lineage>
</organism>
<dbReference type="AlphaFoldDB" id="D1A669"/>
<protein>
    <recommendedName>
        <fullName evidence="3">Lantibiotic</fullName>
    </recommendedName>
</protein>
<evidence type="ECO:0000313" key="1">
    <source>
        <dbReference type="EMBL" id="ACZ00168.1"/>
    </source>
</evidence>
<keyword evidence="2" id="KW-1185">Reference proteome</keyword>